<dbReference type="EMBL" id="AP028916">
    <property type="protein sequence ID" value="BES98016.1"/>
    <property type="molecule type" value="Genomic_DNA"/>
</dbReference>
<protein>
    <submittedName>
        <fullName evidence="1">Uncharacterized protein</fullName>
    </submittedName>
</protein>
<sequence>MKDNAVMIRCFRAITTVKRRRSDQIAVSDPASQIDLCMLNVEVNWTGRVVPSFASLPEGETGAESPHPRTALRTSGNFKGKDVFWLEGKIAIRSTDD</sequence>
<keyword evidence="2" id="KW-1185">Reference proteome</keyword>
<organism evidence="1 2">
    <name type="scientific">Nesidiocoris tenuis</name>
    <dbReference type="NCBI Taxonomy" id="355587"/>
    <lineage>
        <taxon>Eukaryota</taxon>
        <taxon>Metazoa</taxon>
        <taxon>Ecdysozoa</taxon>
        <taxon>Arthropoda</taxon>
        <taxon>Hexapoda</taxon>
        <taxon>Insecta</taxon>
        <taxon>Pterygota</taxon>
        <taxon>Neoptera</taxon>
        <taxon>Paraneoptera</taxon>
        <taxon>Hemiptera</taxon>
        <taxon>Heteroptera</taxon>
        <taxon>Panheteroptera</taxon>
        <taxon>Cimicomorpha</taxon>
        <taxon>Miridae</taxon>
        <taxon>Dicyphina</taxon>
        <taxon>Nesidiocoris</taxon>
    </lineage>
</organism>
<reference evidence="1 2" key="1">
    <citation type="submission" date="2023-09" db="EMBL/GenBank/DDBJ databases">
        <title>Nesidiocoris tenuis whole genome shotgun sequence.</title>
        <authorList>
            <person name="Shibata T."/>
            <person name="Shimoda M."/>
            <person name="Kobayashi T."/>
            <person name="Uehara T."/>
        </authorList>
    </citation>
    <scope>NUCLEOTIDE SEQUENCE [LARGE SCALE GENOMIC DNA]</scope>
    <source>
        <strain evidence="1 2">Japan</strain>
    </source>
</reference>
<gene>
    <name evidence="1" type="ORF">NTJ_10831</name>
</gene>
<evidence type="ECO:0000313" key="2">
    <source>
        <dbReference type="Proteomes" id="UP001307889"/>
    </source>
</evidence>
<name>A0ABN7B0S2_9HEMI</name>
<proteinExistence type="predicted"/>
<accession>A0ABN7B0S2</accession>
<evidence type="ECO:0000313" key="1">
    <source>
        <dbReference type="EMBL" id="BES98016.1"/>
    </source>
</evidence>
<dbReference type="Proteomes" id="UP001307889">
    <property type="component" value="Chromosome 8"/>
</dbReference>